<dbReference type="GO" id="GO:0008270">
    <property type="term" value="F:zinc ion binding"/>
    <property type="evidence" value="ECO:0007669"/>
    <property type="project" value="UniProtKB-KW"/>
</dbReference>
<keyword evidence="7" id="KW-1185">Reference proteome</keyword>
<evidence type="ECO:0000256" key="4">
    <source>
        <dbReference type="PROSITE-ProRule" id="PRU00134"/>
    </source>
</evidence>
<evidence type="ECO:0000256" key="3">
    <source>
        <dbReference type="ARBA" id="ARBA00022833"/>
    </source>
</evidence>
<keyword evidence="2 4" id="KW-0863">Zinc-finger</keyword>
<gene>
    <name evidence="6" type="ORF">GMRT_12785</name>
</gene>
<dbReference type="Pfam" id="PF01753">
    <property type="entry name" value="zf-MYND"/>
    <property type="match status" value="1"/>
</dbReference>
<dbReference type="Gene3D" id="6.10.140.2220">
    <property type="match status" value="1"/>
</dbReference>
<dbReference type="OrthoDB" id="432970at2759"/>
<keyword evidence="1" id="KW-0479">Metal-binding</keyword>
<evidence type="ECO:0000313" key="7">
    <source>
        <dbReference type="Proteomes" id="UP000315496"/>
    </source>
</evidence>
<comment type="caution">
    <text evidence="6">The sequence shown here is derived from an EMBL/GenBank/DDBJ whole genome shotgun (WGS) entry which is preliminary data.</text>
</comment>
<organism evidence="6 7">
    <name type="scientific">Giardia muris</name>
    <dbReference type="NCBI Taxonomy" id="5742"/>
    <lineage>
        <taxon>Eukaryota</taxon>
        <taxon>Metamonada</taxon>
        <taxon>Diplomonadida</taxon>
        <taxon>Hexamitidae</taxon>
        <taxon>Giardiinae</taxon>
        <taxon>Giardia</taxon>
    </lineage>
</organism>
<reference evidence="6 7" key="1">
    <citation type="submission" date="2019-05" db="EMBL/GenBank/DDBJ databases">
        <title>The compact genome of Giardia muris reveals important steps in the evolution of intestinal protozoan parasites.</title>
        <authorList>
            <person name="Xu F."/>
            <person name="Jimenez-Gonzalez A."/>
            <person name="Einarsson E."/>
            <person name="Astvaldsson A."/>
            <person name="Peirasmaki D."/>
            <person name="Eckmann L."/>
            <person name="Andersson J.O."/>
            <person name="Svard S.G."/>
            <person name="Jerlstrom-Hultqvist J."/>
        </authorList>
    </citation>
    <scope>NUCLEOTIDE SEQUENCE [LARGE SCALE GENOMIC DNA]</scope>
    <source>
        <strain evidence="6 7">Roberts-Thomson</strain>
    </source>
</reference>
<dbReference type="SUPFAM" id="SSF144232">
    <property type="entry name" value="HIT/MYND zinc finger-like"/>
    <property type="match status" value="1"/>
</dbReference>
<keyword evidence="3" id="KW-0862">Zinc</keyword>
<dbReference type="InterPro" id="IPR002893">
    <property type="entry name" value="Znf_MYND"/>
</dbReference>
<protein>
    <submittedName>
        <fullName evidence="6">MYND finger domain-containing protein</fullName>
    </submittedName>
</protein>
<dbReference type="EMBL" id="VDLU01000004">
    <property type="protein sequence ID" value="TNJ27135.1"/>
    <property type="molecule type" value="Genomic_DNA"/>
</dbReference>
<dbReference type="Proteomes" id="UP000315496">
    <property type="component" value="Chromosome 4"/>
</dbReference>
<dbReference type="AlphaFoldDB" id="A0A4Z1SQE6"/>
<evidence type="ECO:0000256" key="1">
    <source>
        <dbReference type="ARBA" id="ARBA00022723"/>
    </source>
</evidence>
<evidence type="ECO:0000313" key="6">
    <source>
        <dbReference type="EMBL" id="TNJ27135.1"/>
    </source>
</evidence>
<dbReference type="PROSITE" id="PS50865">
    <property type="entry name" value="ZF_MYND_2"/>
    <property type="match status" value="1"/>
</dbReference>
<proteinExistence type="predicted"/>
<evidence type="ECO:0000259" key="5">
    <source>
        <dbReference type="PROSITE" id="PS50865"/>
    </source>
</evidence>
<accession>A0A4Z1SQE6</accession>
<dbReference type="VEuPathDB" id="GiardiaDB:GMRT_12785"/>
<sequence>MRVGISRSPGCCNQCLASLRTRGRCSRCKDVSYCGRACQEADWPAHKLLCGRSSKEPLDALFAKCALLALQREGDGLFHNLKERLTVTDVVDMSKVYIDFFTDSSQAFVKCVFIRVEVSFMDASMLLPYTGYMDILPGLENHGVQILGYCYNSSDVPPLDWMFDLTSRNTLIQGTALTLRLVENKGTIHPPLVPPMYRLPFGSPSMEFKPILPLPQADAISDEVGLFFILPLCILGGTCTSYLTVGGHCAARNCSFWDSIDLASTTPDSLSSKLQLLSENISHVTNELRSPERRKAVLNSTSPAETLLAQYREYQERLTLSYNEQAFILPMYPDTFPILLLKHAYVSVMRDQSLREAASRNSLVRHVDTVLKHSPFSSFSIEKFVLSMLRTWVRVDTSASYWMIIKMQEPLKVCNDYLLEKLEGLSPPPERASDKEKIPKSVLSRLQETSKVLIPPHKLLLGMLEEIYGFAEPMYHRAKDGPITAIYNDLEHMIGLVDARLDSLESWLDPEDVHVGEEEKVDLALIGKPTNR</sequence>
<evidence type="ECO:0000256" key="2">
    <source>
        <dbReference type="ARBA" id="ARBA00022771"/>
    </source>
</evidence>
<name>A0A4Z1SQE6_GIAMU</name>
<feature type="domain" description="MYND-type" evidence="5">
    <location>
        <begin position="12"/>
        <end position="50"/>
    </location>
</feature>